<feature type="compositionally biased region" description="Low complexity" evidence="1">
    <location>
        <begin position="220"/>
        <end position="232"/>
    </location>
</feature>
<keyword evidence="4" id="KW-1185">Reference proteome</keyword>
<gene>
    <name evidence="3" type="ORF">SNE40_004280</name>
    <name evidence="2" type="ORF">SNE40_023686</name>
</gene>
<organism evidence="2 4">
    <name type="scientific">Patella caerulea</name>
    <name type="common">Rayed Mediterranean limpet</name>
    <dbReference type="NCBI Taxonomy" id="87958"/>
    <lineage>
        <taxon>Eukaryota</taxon>
        <taxon>Metazoa</taxon>
        <taxon>Spiralia</taxon>
        <taxon>Lophotrochozoa</taxon>
        <taxon>Mollusca</taxon>
        <taxon>Gastropoda</taxon>
        <taxon>Patellogastropoda</taxon>
        <taxon>Patelloidea</taxon>
        <taxon>Patellidae</taxon>
        <taxon>Patella</taxon>
    </lineage>
</organism>
<dbReference type="Proteomes" id="UP001347796">
    <property type="component" value="Unassembled WGS sequence"/>
</dbReference>
<sequence length="332" mass="38059">MGDFTLRIKIREDDIDRDILERTVRVLVSGYDRVWRSGVFEAVSSIIPKENILAIDKRGTFREWFVTVASKNDVTLLDLAGCYKNQKTTFEFCPSNKRRVEFRVHWAPRFLKKDLLETVFNNYGRVISISELASNEPGVINLRNGIISVKMEIREDRMVRVPHFIEDEGGAYKLLVTSRDRMPLCLRCKCLGHVAGSCTYRNDTQDPNLYSTKVANPGTNNDLISSDSDSNSEFSFREGEIMEENGNGENIEESGKDKDESESADEENGGKGENENNFEVEAALVEHLAFSWPEQVEKEESIRMETDREHAKRKSIVERGEECKIKKRDKNK</sequence>
<evidence type="ECO:0000313" key="2">
    <source>
        <dbReference type="EMBL" id="KAK6165044.1"/>
    </source>
</evidence>
<evidence type="ECO:0000256" key="1">
    <source>
        <dbReference type="SAM" id="MobiDB-lite"/>
    </source>
</evidence>
<proteinExistence type="predicted"/>
<evidence type="ECO:0000313" key="4">
    <source>
        <dbReference type="Proteomes" id="UP001347796"/>
    </source>
</evidence>
<protein>
    <submittedName>
        <fullName evidence="2">Uncharacterized protein</fullName>
    </submittedName>
</protein>
<reference evidence="2 4" key="1">
    <citation type="submission" date="2024-01" db="EMBL/GenBank/DDBJ databases">
        <title>The genome of the rayed Mediterranean limpet Patella caerulea (Linnaeus, 1758).</title>
        <authorList>
            <person name="Anh-Thu Weber A."/>
            <person name="Halstead-Nussloch G."/>
        </authorList>
    </citation>
    <scope>NUCLEOTIDE SEQUENCE [LARGE SCALE GENOMIC DNA]</scope>
    <source>
        <strain evidence="2">AATW-2023a</strain>
        <tissue evidence="2">Whole specimen</tissue>
    </source>
</reference>
<accession>A0AAN8GES4</accession>
<evidence type="ECO:0000313" key="3">
    <source>
        <dbReference type="EMBL" id="KAK6188006.1"/>
    </source>
</evidence>
<feature type="compositionally biased region" description="Basic and acidic residues" evidence="1">
    <location>
        <begin position="295"/>
        <end position="315"/>
    </location>
</feature>
<feature type="region of interest" description="Disordered" evidence="1">
    <location>
        <begin position="205"/>
        <end position="315"/>
    </location>
</feature>
<dbReference type="EMBL" id="JAZGQO010000003">
    <property type="protein sequence ID" value="KAK6188006.1"/>
    <property type="molecule type" value="Genomic_DNA"/>
</dbReference>
<comment type="caution">
    <text evidence="2">The sequence shown here is derived from an EMBL/GenBank/DDBJ whole genome shotgun (WGS) entry which is preliminary data.</text>
</comment>
<feature type="compositionally biased region" description="Polar residues" evidence="1">
    <location>
        <begin position="205"/>
        <end position="219"/>
    </location>
</feature>
<name>A0AAN8GES4_PATCE</name>
<dbReference type="AlphaFoldDB" id="A0AAN8GES4"/>
<dbReference type="EMBL" id="JAZGQO010000034">
    <property type="protein sequence ID" value="KAK6165044.1"/>
    <property type="molecule type" value="Genomic_DNA"/>
</dbReference>